<dbReference type="GO" id="GO:0016042">
    <property type="term" value="P:lipid catabolic process"/>
    <property type="evidence" value="ECO:0007669"/>
    <property type="project" value="UniProtKB-KW"/>
</dbReference>
<feature type="domain" description="PNPLA" evidence="8">
    <location>
        <begin position="747"/>
        <end position="931"/>
    </location>
</feature>
<dbReference type="InterPro" id="IPR016035">
    <property type="entry name" value="Acyl_Trfase/lysoPLipase"/>
</dbReference>
<accession>A0AAV9XM88</accession>
<evidence type="ECO:0000259" key="8">
    <source>
        <dbReference type="PROSITE" id="PS51635"/>
    </source>
</evidence>
<keyword evidence="6" id="KW-0443">Lipid metabolism</keyword>
<keyword evidence="10" id="KW-1185">Reference proteome</keyword>
<feature type="short sequence motif" description="GXGXXG" evidence="7">
    <location>
        <begin position="751"/>
        <end position="756"/>
    </location>
</feature>
<dbReference type="Pfam" id="PF01734">
    <property type="entry name" value="Patatin"/>
    <property type="match status" value="1"/>
</dbReference>
<dbReference type="GO" id="GO:0019369">
    <property type="term" value="P:arachidonate metabolic process"/>
    <property type="evidence" value="ECO:0007669"/>
    <property type="project" value="TreeGrafter"/>
</dbReference>
<dbReference type="CDD" id="cd07199">
    <property type="entry name" value="Pat17_PNPLA8_PNPLA9_like"/>
    <property type="match status" value="1"/>
</dbReference>
<dbReference type="PROSITE" id="PS51635">
    <property type="entry name" value="PNPLA"/>
    <property type="match status" value="1"/>
</dbReference>
<evidence type="ECO:0000256" key="1">
    <source>
        <dbReference type="ARBA" id="ARBA00022723"/>
    </source>
</evidence>
<name>A0AAV9XM88_9PEZI</name>
<keyword evidence="3" id="KW-0378">Hydrolase</keyword>
<dbReference type="InterPro" id="IPR002641">
    <property type="entry name" value="PNPLA_dom"/>
</dbReference>
<keyword evidence="4" id="KW-0862">Zinc</keyword>
<organism evidence="9 10">
    <name type="scientific">Orbilia ellipsospora</name>
    <dbReference type="NCBI Taxonomy" id="2528407"/>
    <lineage>
        <taxon>Eukaryota</taxon>
        <taxon>Fungi</taxon>
        <taxon>Dikarya</taxon>
        <taxon>Ascomycota</taxon>
        <taxon>Pezizomycotina</taxon>
        <taxon>Orbiliomycetes</taxon>
        <taxon>Orbiliales</taxon>
        <taxon>Orbiliaceae</taxon>
        <taxon>Orbilia</taxon>
    </lineage>
</organism>
<dbReference type="Proteomes" id="UP001365542">
    <property type="component" value="Unassembled WGS sequence"/>
</dbReference>
<evidence type="ECO:0000313" key="10">
    <source>
        <dbReference type="Proteomes" id="UP001365542"/>
    </source>
</evidence>
<evidence type="ECO:0000256" key="6">
    <source>
        <dbReference type="ARBA" id="ARBA00023098"/>
    </source>
</evidence>
<evidence type="ECO:0000313" key="9">
    <source>
        <dbReference type="EMBL" id="KAK6543076.1"/>
    </source>
</evidence>
<dbReference type="SUPFAM" id="SSF52151">
    <property type="entry name" value="FabD/lysophospholipase-like"/>
    <property type="match status" value="1"/>
</dbReference>
<dbReference type="EMBL" id="JAVHJO010000002">
    <property type="protein sequence ID" value="KAK6543076.1"/>
    <property type="molecule type" value="Genomic_DNA"/>
</dbReference>
<keyword evidence="2" id="KW-0863">Zinc-finger</keyword>
<keyword evidence="1" id="KW-0479">Metal-binding</keyword>
<sequence length="1268" mass="142756">MSDTIDDLEATESSKCESCHLPGTIGCDCENLYCEGCFPGHLKRRPKHKRLEPQIAQSLDLEAAKIDISQDIAKGTFFKKVWRKITGFSVSSEDHAQALERDEVSKWFGFYSSNVDGNTKKVLIETSRLRDLLSESLHHKTGSPAIQYPGFVSFVGKTVRSMVCLASENDLEKFEGYQIPVQKAVTGVSAIRSTTGEVNIYLDPQSYGTADPMFFVDCEGPGGVNPLAKDIQMNWFERSDSGTREYPIEGKMDNATATKSLYPKLLYIFSDVICYVTASIDWIDIAYNLLEFSEAGALNTINQTFPPALIIVLNNNTSATSWASSDHPEDFTNEILSLLDDALARNEILNAKVKNAGVDSLTEFLRRSYSRIQFHPIPPWDQENPVITFQQLRKLLICIKIGAEHCRNQRARSQTLFNTAQMVKVLDVAFHHVSKNNDQPFDLGQCRRSLPMPESMASNISTYLGQTLKRDQHHKRGITSKFDAAMDFLTISILKHTMRAKEKILVTQYIYHKDIKEACETAVRGYLENHMECNFTKTCIRKHGDFIEEDTIECVVTKEGHSQGHRTILGRLLVDGEFEHGIFNESKFVTTIQQKITGLVKKLNEKSVSNPNTWLSIINDEHKKQIRKLRDLGAYPDGLRRGGDENASDRHLKWILNSRAKDFDGSIREIEHRPFRSARFCYGCIFGRSEYRLPCDHLICSSCLKEKDREHEAFVVLKECVICGANEGRGWPVIISINPELTGPRILSLDGGGVRGIIGLRTLERLESLTGLELPIGGITALGVGVQGLAARDCLEKFKTICRTGFVNKFGTRTFGLKYIMRRLRGSVYFQKNFKDAVMKEFGGNQIDVFGLTNHCRVAVTTLLYGNQSSRLIANYHRGDGEKYLESIAFIWDAACCTFAAPIYFPPMAYRGDGDCGDGGLKTNNPVSLAYGESKHIWGEESRPDIILSIGSGSSAQTAPEPEAISTLSPVLETLFRNMITTMDGESEWNSFYSAQTPDIQRRSHRINIQLQDSKEPEFDDYGKIEEVDSEAKSYRADYQFSSSLWAPVLQTAARGASDNAIKIQADTLVASMYFFVLDSLTFVKEAETKKIIIQGRIKCRLLPQENRPFDLLFGKTSHFEAGGVRFEKGSQPDGPADFSVPIEFDHPFDETPIRIDVKLENSYWYLTTISGFPMSLEALEEHFRVKTMGAYEPRSIIDPNAKGELVVARRETTSTGNLQISQIRKVNEEWLGQFEIYTRNLLRSVLRTFGDRAAFSNDPESYIVELE</sequence>
<dbReference type="GO" id="GO:0016020">
    <property type="term" value="C:membrane"/>
    <property type="evidence" value="ECO:0007669"/>
    <property type="project" value="TreeGrafter"/>
</dbReference>
<gene>
    <name evidence="9" type="ORF">TWF694_006999</name>
</gene>
<dbReference type="PROSITE" id="PS00518">
    <property type="entry name" value="ZF_RING_1"/>
    <property type="match status" value="1"/>
</dbReference>
<evidence type="ECO:0000256" key="4">
    <source>
        <dbReference type="ARBA" id="ARBA00022833"/>
    </source>
</evidence>
<dbReference type="AlphaFoldDB" id="A0AAV9XM88"/>
<dbReference type="PANTHER" id="PTHR24185:SF1">
    <property type="entry name" value="CALCIUM-INDEPENDENT PHOSPHOLIPASE A2-GAMMA"/>
    <property type="match status" value="1"/>
</dbReference>
<dbReference type="GO" id="GO:0046486">
    <property type="term" value="P:glycerolipid metabolic process"/>
    <property type="evidence" value="ECO:0007669"/>
    <property type="project" value="UniProtKB-ARBA"/>
</dbReference>
<evidence type="ECO:0000256" key="2">
    <source>
        <dbReference type="ARBA" id="ARBA00022771"/>
    </source>
</evidence>
<comment type="caution">
    <text evidence="9">The sequence shown here is derived from an EMBL/GenBank/DDBJ whole genome shotgun (WGS) entry which is preliminary data.</text>
</comment>
<evidence type="ECO:0000256" key="5">
    <source>
        <dbReference type="ARBA" id="ARBA00022963"/>
    </source>
</evidence>
<protein>
    <recommendedName>
        <fullName evidence="8">PNPLA domain-containing protein</fullName>
    </recommendedName>
</protein>
<keyword evidence="5" id="KW-0442">Lipid degradation</keyword>
<dbReference type="GO" id="GO:0008270">
    <property type="term" value="F:zinc ion binding"/>
    <property type="evidence" value="ECO:0007669"/>
    <property type="project" value="UniProtKB-KW"/>
</dbReference>
<dbReference type="InterPro" id="IPR017907">
    <property type="entry name" value="Znf_RING_CS"/>
</dbReference>
<evidence type="ECO:0000256" key="7">
    <source>
        <dbReference type="PROSITE-ProRule" id="PRU01161"/>
    </source>
</evidence>
<feature type="short sequence motif" description="DGA/G" evidence="7">
    <location>
        <begin position="918"/>
        <end position="920"/>
    </location>
</feature>
<reference evidence="9 10" key="1">
    <citation type="submission" date="2019-10" db="EMBL/GenBank/DDBJ databases">
        <authorList>
            <person name="Palmer J.M."/>
        </authorList>
    </citation>
    <scope>NUCLEOTIDE SEQUENCE [LARGE SCALE GENOMIC DNA]</scope>
    <source>
        <strain evidence="9 10">TWF694</strain>
    </source>
</reference>
<dbReference type="GO" id="GO:0047499">
    <property type="term" value="F:calcium-independent phospholipase A2 activity"/>
    <property type="evidence" value="ECO:0007669"/>
    <property type="project" value="TreeGrafter"/>
</dbReference>
<evidence type="ECO:0000256" key="3">
    <source>
        <dbReference type="ARBA" id="ARBA00022801"/>
    </source>
</evidence>
<dbReference type="PANTHER" id="PTHR24185">
    <property type="entry name" value="CALCIUM-INDEPENDENT PHOSPHOLIPASE A2-GAMMA"/>
    <property type="match status" value="1"/>
</dbReference>
<proteinExistence type="predicted"/>
<comment type="caution">
    <text evidence="7">Lacks conserved residue(s) required for the propagation of feature annotation.</text>
</comment>
<dbReference type="Gene3D" id="3.40.1090.10">
    <property type="entry name" value="Cytosolic phospholipase A2 catalytic domain"/>
    <property type="match status" value="1"/>
</dbReference>